<accession>A0A423VV38</accession>
<dbReference type="AlphaFoldDB" id="A0A423VV38"/>
<evidence type="ECO:0000313" key="3">
    <source>
        <dbReference type="Proteomes" id="UP000284375"/>
    </source>
</evidence>
<proteinExistence type="predicted"/>
<evidence type="ECO:0000259" key="1">
    <source>
        <dbReference type="Pfam" id="PF14420"/>
    </source>
</evidence>
<sequence length="92" mass="10986">MPTTSRVASATAGTDPWRQNERLIRKLYQDERKTLEQVKLTMETEYNFPKIPLSTWETKLRDVLGLRKKMKMKDWPVIYSHNEYILLLFLLA</sequence>
<name>A0A423VV38_CYTCH</name>
<organism evidence="2 3">
    <name type="scientific">Cytospora chrysosperma</name>
    <name type="common">Cytospora canker fungus</name>
    <name type="synonym">Sphaeria chrysosperma</name>
    <dbReference type="NCBI Taxonomy" id="252740"/>
    <lineage>
        <taxon>Eukaryota</taxon>
        <taxon>Fungi</taxon>
        <taxon>Dikarya</taxon>
        <taxon>Ascomycota</taxon>
        <taxon>Pezizomycotina</taxon>
        <taxon>Sordariomycetes</taxon>
        <taxon>Sordariomycetidae</taxon>
        <taxon>Diaporthales</taxon>
        <taxon>Cytosporaceae</taxon>
        <taxon>Cytospora</taxon>
    </lineage>
</organism>
<protein>
    <recommendedName>
        <fullName evidence="1">Clr5 domain-containing protein</fullName>
    </recommendedName>
</protein>
<dbReference type="EMBL" id="LJZO01000026">
    <property type="protein sequence ID" value="ROV94878.1"/>
    <property type="molecule type" value="Genomic_DNA"/>
</dbReference>
<gene>
    <name evidence="2" type="ORF">VSDG_07108</name>
</gene>
<comment type="caution">
    <text evidence="2">The sequence shown here is derived from an EMBL/GenBank/DDBJ whole genome shotgun (WGS) entry which is preliminary data.</text>
</comment>
<dbReference type="InterPro" id="IPR025676">
    <property type="entry name" value="Clr5_dom"/>
</dbReference>
<keyword evidence="3" id="KW-1185">Reference proteome</keyword>
<evidence type="ECO:0000313" key="2">
    <source>
        <dbReference type="EMBL" id="ROV94878.1"/>
    </source>
</evidence>
<dbReference type="OrthoDB" id="539213at2759"/>
<dbReference type="Proteomes" id="UP000284375">
    <property type="component" value="Unassembled WGS sequence"/>
</dbReference>
<dbReference type="Pfam" id="PF14420">
    <property type="entry name" value="Clr5"/>
    <property type="match status" value="1"/>
</dbReference>
<feature type="domain" description="Clr5" evidence="1">
    <location>
        <begin position="15"/>
        <end position="49"/>
    </location>
</feature>
<reference evidence="2 3" key="1">
    <citation type="submission" date="2015-09" db="EMBL/GenBank/DDBJ databases">
        <title>Host preference determinants of Valsa canker pathogens revealed by comparative genomics.</title>
        <authorList>
            <person name="Yin Z."/>
            <person name="Huang L."/>
        </authorList>
    </citation>
    <scope>NUCLEOTIDE SEQUENCE [LARGE SCALE GENOMIC DNA]</scope>
    <source>
        <strain evidence="2 3">YSFL</strain>
    </source>
</reference>